<dbReference type="Proteomes" id="UP000708208">
    <property type="component" value="Unassembled WGS sequence"/>
</dbReference>
<reference evidence="1" key="1">
    <citation type="submission" date="2021-06" db="EMBL/GenBank/DDBJ databases">
        <authorList>
            <person name="Hodson N. C."/>
            <person name="Mongue J. A."/>
            <person name="Jaron S. K."/>
        </authorList>
    </citation>
    <scope>NUCLEOTIDE SEQUENCE</scope>
</reference>
<evidence type="ECO:0000313" key="2">
    <source>
        <dbReference type="Proteomes" id="UP000708208"/>
    </source>
</evidence>
<comment type="caution">
    <text evidence="1">The sequence shown here is derived from an EMBL/GenBank/DDBJ whole genome shotgun (WGS) entry which is preliminary data.</text>
</comment>
<organism evidence="1 2">
    <name type="scientific">Allacma fusca</name>
    <dbReference type="NCBI Taxonomy" id="39272"/>
    <lineage>
        <taxon>Eukaryota</taxon>
        <taxon>Metazoa</taxon>
        <taxon>Ecdysozoa</taxon>
        <taxon>Arthropoda</taxon>
        <taxon>Hexapoda</taxon>
        <taxon>Collembola</taxon>
        <taxon>Symphypleona</taxon>
        <taxon>Sminthuridae</taxon>
        <taxon>Allacma</taxon>
    </lineage>
</organism>
<gene>
    <name evidence="1" type="ORF">AFUS01_LOCUS33906</name>
</gene>
<name>A0A8J2L1Z2_9HEXA</name>
<protein>
    <submittedName>
        <fullName evidence="1">Uncharacterized protein</fullName>
    </submittedName>
</protein>
<feature type="non-terminal residue" evidence="1">
    <location>
        <position position="1"/>
    </location>
</feature>
<dbReference type="AlphaFoldDB" id="A0A8J2L1Z2"/>
<keyword evidence="2" id="KW-1185">Reference proteome</keyword>
<accession>A0A8J2L1Z2</accession>
<proteinExistence type="predicted"/>
<sequence length="22" mass="2780">DIDNYQTQAKQDIWEWNINKTR</sequence>
<evidence type="ECO:0000313" key="1">
    <source>
        <dbReference type="EMBL" id="CAG7823705.1"/>
    </source>
</evidence>
<dbReference type="EMBL" id="CAJVCH010530376">
    <property type="protein sequence ID" value="CAG7823705.1"/>
    <property type="molecule type" value="Genomic_DNA"/>
</dbReference>